<dbReference type="STRING" id="1227549.SAMN05444007_11235"/>
<protein>
    <recommendedName>
        <fullName evidence="4">Major Facilitator Superfamily protein</fullName>
    </recommendedName>
</protein>
<name>A0A1H7DT52_9RHOB</name>
<evidence type="ECO:0000256" key="1">
    <source>
        <dbReference type="SAM" id="Phobius"/>
    </source>
</evidence>
<keyword evidence="1" id="KW-0812">Transmembrane</keyword>
<dbReference type="Gene3D" id="1.20.1250.20">
    <property type="entry name" value="MFS general substrate transporter like domains"/>
    <property type="match status" value="2"/>
</dbReference>
<dbReference type="OrthoDB" id="2380045at2"/>
<keyword evidence="1" id="KW-1133">Transmembrane helix</keyword>
<feature type="transmembrane region" description="Helical" evidence="1">
    <location>
        <begin position="146"/>
        <end position="164"/>
    </location>
</feature>
<gene>
    <name evidence="2" type="ORF">SAMN05444007_11235</name>
</gene>
<feature type="transmembrane region" description="Helical" evidence="1">
    <location>
        <begin position="321"/>
        <end position="348"/>
    </location>
</feature>
<dbReference type="AlphaFoldDB" id="A0A1H7DT52"/>
<dbReference type="InterPro" id="IPR036259">
    <property type="entry name" value="MFS_trans_sf"/>
</dbReference>
<dbReference type="SUPFAM" id="SSF103473">
    <property type="entry name" value="MFS general substrate transporter"/>
    <property type="match status" value="1"/>
</dbReference>
<dbReference type="Proteomes" id="UP000199379">
    <property type="component" value="Unassembled WGS sequence"/>
</dbReference>
<evidence type="ECO:0000313" key="2">
    <source>
        <dbReference type="EMBL" id="SEK02852.1"/>
    </source>
</evidence>
<evidence type="ECO:0000313" key="3">
    <source>
        <dbReference type="Proteomes" id="UP000199379"/>
    </source>
</evidence>
<evidence type="ECO:0008006" key="4">
    <source>
        <dbReference type="Google" id="ProtNLM"/>
    </source>
</evidence>
<feature type="transmembrane region" description="Helical" evidence="1">
    <location>
        <begin position="264"/>
        <end position="285"/>
    </location>
</feature>
<keyword evidence="3" id="KW-1185">Reference proteome</keyword>
<feature type="transmembrane region" description="Helical" evidence="1">
    <location>
        <begin position="233"/>
        <end position="252"/>
    </location>
</feature>
<organism evidence="2 3">
    <name type="scientific">Cribrihabitans marinus</name>
    <dbReference type="NCBI Taxonomy" id="1227549"/>
    <lineage>
        <taxon>Bacteria</taxon>
        <taxon>Pseudomonadati</taxon>
        <taxon>Pseudomonadota</taxon>
        <taxon>Alphaproteobacteria</taxon>
        <taxon>Rhodobacterales</taxon>
        <taxon>Paracoccaceae</taxon>
        <taxon>Cribrihabitans</taxon>
    </lineage>
</organism>
<feature type="transmembrane region" description="Helical" evidence="1">
    <location>
        <begin position="297"/>
        <end position="315"/>
    </location>
</feature>
<reference evidence="2 3" key="1">
    <citation type="submission" date="2016-10" db="EMBL/GenBank/DDBJ databases">
        <authorList>
            <person name="de Groot N.N."/>
        </authorList>
    </citation>
    <scope>NUCLEOTIDE SEQUENCE [LARGE SCALE GENOMIC DNA]</scope>
    <source>
        <strain evidence="2 3">DSM 29340</strain>
    </source>
</reference>
<dbReference type="EMBL" id="FNYD01000012">
    <property type="protein sequence ID" value="SEK02852.1"/>
    <property type="molecule type" value="Genomic_DNA"/>
</dbReference>
<dbReference type="InterPro" id="IPR052528">
    <property type="entry name" value="Sugar_transport-like"/>
</dbReference>
<feature type="transmembrane region" description="Helical" evidence="1">
    <location>
        <begin position="32"/>
        <end position="55"/>
    </location>
</feature>
<proteinExistence type="predicted"/>
<dbReference type="RefSeq" id="WP_143057942.1">
    <property type="nucleotide sequence ID" value="NZ_FNYD01000012.1"/>
</dbReference>
<feature type="transmembrane region" description="Helical" evidence="1">
    <location>
        <begin position="75"/>
        <end position="96"/>
    </location>
</feature>
<dbReference type="PANTHER" id="PTHR23526:SF1">
    <property type="entry name" value="MAJOR FACILITATOR SUPERFAMILY MFS_1"/>
    <property type="match status" value="1"/>
</dbReference>
<accession>A0A1H7DT52</accession>
<sequence length="412" mass="42987">MTPRRRFWHVAGAGTAFQAGSAAVDSATVMSALVFQLTGSAVAVGAVSTILRLGWLLPQLFVGYFAGRGASSMPFYVLGAFGRTAAIAMLAIALWVGATLGWSYAALGAVTLVLWVLYAFLSGIVGVPYNDIVARSVPSDRRSRMLSIRFFGGGVVALLVAALADKLLRTLDFPISYAAVLGIAACLMLVSSFIFTAMGEPEQTTPAKAATSFTAYLREGAVTFRDDPVFRRFVFAQWCGGAVLIAAPFFIVAANGLGVGLENVALLLGAQTVGALAGNPLWGWWGDSRGKLSLMRGIAIARTAPQIALLVLLLIPVPPEAAMPVLLAVFFVLGALANGLTIAVIGLLMEISPDDRRPAYSGYFNALTAPAFVLPLVGGLAVAASGTWIVFAAALAAAIGQATFLARIDPRE</sequence>
<feature type="transmembrane region" description="Helical" evidence="1">
    <location>
        <begin position="388"/>
        <end position="406"/>
    </location>
</feature>
<dbReference type="PANTHER" id="PTHR23526">
    <property type="entry name" value="INTEGRAL MEMBRANE TRANSPORT PROTEIN-RELATED"/>
    <property type="match status" value="1"/>
</dbReference>
<feature type="transmembrane region" description="Helical" evidence="1">
    <location>
        <begin position="102"/>
        <end position="125"/>
    </location>
</feature>
<feature type="transmembrane region" description="Helical" evidence="1">
    <location>
        <begin position="176"/>
        <end position="198"/>
    </location>
</feature>
<feature type="transmembrane region" description="Helical" evidence="1">
    <location>
        <begin position="360"/>
        <end position="382"/>
    </location>
</feature>
<keyword evidence="1" id="KW-0472">Membrane</keyword>